<dbReference type="InterPro" id="IPR000639">
    <property type="entry name" value="Epox_hydrolase-like"/>
</dbReference>
<name>A0A0P1IIH7_9RHOB</name>
<dbReference type="PRINTS" id="PR00412">
    <property type="entry name" value="EPOXHYDRLASE"/>
</dbReference>
<reference evidence="4" key="1">
    <citation type="submission" date="2015-09" db="EMBL/GenBank/DDBJ databases">
        <authorList>
            <person name="Rodrigo-Torres L."/>
            <person name="Arahal D.R."/>
        </authorList>
    </citation>
    <scope>NUCLEOTIDE SEQUENCE [LARGE SCALE GENOMIC DNA]</scope>
    <source>
        <strain evidence="4">CECT 5091</strain>
    </source>
</reference>
<dbReference type="PANTHER" id="PTHR43798">
    <property type="entry name" value="MONOACYLGLYCEROL LIPASE"/>
    <property type="match status" value="1"/>
</dbReference>
<dbReference type="Pfam" id="PF04101">
    <property type="entry name" value="Glyco_tran_28_C"/>
    <property type="match status" value="1"/>
</dbReference>
<dbReference type="Gene3D" id="3.40.50.1820">
    <property type="entry name" value="alpha/beta hydrolase"/>
    <property type="match status" value="1"/>
</dbReference>
<dbReference type="InterPro" id="IPR050266">
    <property type="entry name" value="AB_hydrolase_sf"/>
</dbReference>
<keyword evidence="4" id="KW-1185">Reference proteome</keyword>
<evidence type="ECO:0000259" key="2">
    <source>
        <dbReference type="Pfam" id="PF04101"/>
    </source>
</evidence>
<dbReference type="Pfam" id="PF00561">
    <property type="entry name" value="Abhydrolase_1"/>
    <property type="match status" value="1"/>
</dbReference>
<dbReference type="PRINTS" id="PR00111">
    <property type="entry name" value="ABHYDROLASE"/>
</dbReference>
<feature type="domain" description="Glycosyl transferase family 28 C-terminal" evidence="2">
    <location>
        <begin position="539"/>
        <end position="676"/>
    </location>
</feature>
<dbReference type="EC" id="3.1.1.2" evidence="3"/>
<dbReference type="InterPro" id="IPR007235">
    <property type="entry name" value="Glyco_trans_28_C"/>
</dbReference>
<accession>A0A0P1IIH7</accession>
<dbReference type="Gene3D" id="3.40.50.2000">
    <property type="entry name" value="Glycogen Phosphorylase B"/>
    <property type="match status" value="2"/>
</dbReference>
<dbReference type="InterPro" id="IPR000073">
    <property type="entry name" value="AB_hydrolase_1"/>
</dbReference>
<dbReference type="RefSeq" id="WP_058283461.1">
    <property type="nucleotide sequence ID" value="NZ_CYUD01000014.1"/>
</dbReference>
<sequence>MRAKLPHAEGTVDRDGVNLHYEIYGDGAETILFVPTWALIHSRVWKAQVPYLSERFRVITFDPRGNGKSDRPNNPDAYTIDKIVADVIAVMDEIGVEKAALVGLSFSSAIAFAVAAYHPDRVSAVISTGAWSPIVPPKKERADAYANDLVDHPQLWQKYNPDYWRKDYPDFVRFFLDRVHNEPHSTKQHEDAVAWALEGDAEMLIMTQEARDTPEIAIDEDMYRKVQCPSLICVGDNDDVTPPETSFAIAELTGGELQVFEGGGHAIHARFPARFNTLMRDFLARHLGTWKPESRKVTSAPKRVLYLSSPIGLGHARRDLAVTRELRKLHPDLQVDWLAQDPVIRFLDANTERVHPASKLLANESAHIEAECGEHDLHAFQAIRNMDEILIKNFMVFQEVLEEESYDLVIADEAWDVDHYWHEHPDLKKAPMAWFTDFVGWLPFAENGPREAFLTADYNAEMIKHVEGHPDVRDRSIFVGTSDDIVNRDFGDGLPQMRDWIPKHFEFSDYIIGQHPSEFGSRDDLRVEFGYDDGRKTCIVAVGGSGVGAALIQRILKAVPLARTRIPELRVIVVAGPRLDPAVFDLPDGVEMRAFVPDLDRHLAACDLALVQGGLTTCMELAAAGTPFLYFPLRSHFEQNFHVASRLERYNAGRKMIFAESDPERIATAMLEELGAPRIPNTVAADGASRAAAMLHELL</sequence>
<protein>
    <submittedName>
        <fullName evidence="3">Arylesterase</fullName>
        <ecNumber evidence="3">3.1.1.2</ecNumber>
    </submittedName>
</protein>
<proteinExistence type="predicted"/>
<dbReference type="Proteomes" id="UP000051260">
    <property type="component" value="Unassembled WGS sequence"/>
</dbReference>
<dbReference type="GO" id="GO:0016758">
    <property type="term" value="F:hexosyltransferase activity"/>
    <property type="evidence" value="ECO:0007669"/>
    <property type="project" value="InterPro"/>
</dbReference>
<keyword evidence="3" id="KW-0378">Hydrolase</keyword>
<dbReference type="STRING" id="1715692.RUE5091_03804"/>
<dbReference type="GO" id="GO:0004064">
    <property type="term" value="F:arylesterase activity"/>
    <property type="evidence" value="ECO:0007669"/>
    <property type="project" value="UniProtKB-EC"/>
</dbReference>
<organism evidence="3 4">
    <name type="scientific">Ruegeria denitrificans</name>
    <dbReference type="NCBI Taxonomy" id="1715692"/>
    <lineage>
        <taxon>Bacteria</taxon>
        <taxon>Pseudomonadati</taxon>
        <taxon>Pseudomonadota</taxon>
        <taxon>Alphaproteobacteria</taxon>
        <taxon>Rhodobacterales</taxon>
        <taxon>Roseobacteraceae</taxon>
        <taxon>Ruegeria</taxon>
    </lineage>
</organism>
<evidence type="ECO:0000259" key="1">
    <source>
        <dbReference type="Pfam" id="PF00561"/>
    </source>
</evidence>
<dbReference type="SUPFAM" id="SSF53474">
    <property type="entry name" value="alpha/beta-Hydrolases"/>
    <property type="match status" value="1"/>
</dbReference>
<gene>
    <name evidence="3" type="ORF">RUE5091_03804</name>
</gene>
<evidence type="ECO:0000313" key="3">
    <source>
        <dbReference type="EMBL" id="CUK14849.1"/>
    </source>
</evidence>
<dbReference type="AlphaFoldDB" id="A0A0P1IIH7"/>
<dbReference type="EMBL" id="CYUD01000014">
    <property type="protein sequence ID" value="CUK14849.1"/>
    <property type="molecule type" value="Genomic_DNA"/>
</dbReference>
<dbReference type="SUPFAM" id="SSF53756">
    <property type="entry name" value="UDP-Glycosyltransferase/glycogen phosphorylase"/>
    <property type="match status" value="1"/>
</dbReference>
<evidence type="ECO:0000313" key="4">
    <source>
        <dbReference type="Proteomes" id="UP000051260"/>
    </source>
</evidence>
<dbReference type="InterPro" id="IPR029058">
    <property type="entry name" value="AB_hydrolase_fold"/>
</dbReference>
<dbReference type="OrthoDB" id="9785847at2"/>
<feature type="domain" description="AB hydrolase-1" evidence="1">
    <location>
        <begin position="30"/>
        <end position="268"/>
    </location>
</feature>